<reference evidence="2" key="2">
    <citation type="submission" date="2013-10" db="EMBL/GenBank/DDBJ databases">
        <authorList>
            <person name="Aslett M."/>
        </authorList>
    </citation>
    <scope>NUCLEOTIDE SEQUENCE [LARGE SCALE GENOMIC DNA]</scope>
    <source>
        <strain evidence="2">Weybridge</strain>
    </source>
</reference>
<keyword evidence="1" id="KW-0175">Coiled coil</keyword>
<reference evidence="2" key="1">
    <citation type="submission" date="2013-10" db="EMBL/GenBank/DDBJ databases">
        <title>Genomic analysis of the causative agents of coccidiosis in chickens.</title>
        <authorList>
            <person name="Reid A.J."/>
            <person name="Blake D."/>
            <person name="Billington K."/>
            <person name="Browne H."/>
            <person name="Dunn M."/>
            <person name="Hung S."/>
            <person name="Kawahara F."/>
            <person name="Miranda-Saavedra D."/>
            <person name="Mourier T."/>
            <person name="Nagra H."/>
            <person name="Otto T.D."/>
            <person name="Rawlings N."/>
            <person name="Sanchez A."/>
            <person name="Sanders M."/>
            <person name="Subramaniam C."/>
            <person name="Tay Y."/>
            <person name="Dear P."/>
            <person name="Doerig C."/>
            <person name="Gruber A."/>
            <person name="Parkinson J."/>
            <person name="Shirley M."/>
            <person name="Wan K.L."/>
            <person name="Berriman M."/>
            <person name="Tomley F."/>
            <person name="Pain A."/>
        </authorList>
    </citation>
    <scope>NUCLEOTIDE SEQUENCE [LARGE SCALE GENOMIC DNA]</scope>
    <source>
        <strain evidence="2">Weybridge</strain>
    </source>
</reference>
<dbReference type="VEuPathDB" id="ToxoDB:EMWEY_00005420"/>
<evidence type="ECO:0000313" key="2">
    <source>
        <dbReference type="EMBL" id="CDJ56963.1"/>
    </source>
</evidence>
<name>U6M1J2_EIMMA</name>
<dbReference type="Proteomes" id="UP000030763">
    <property type="component" value="Unassembled WGS sequence"/>
</dbReference>
<protein>
    <submittedName>
        <fullName evidence="2">Uncharacterized protein</fullName>
    </submittedName>
</protein>
<dbReference type="GeneID" id="25334528"/>
<proteinExistence type="predicted"/>
<evidence type="ECO:0000313" key="3">
    <source>
        <dbReference type="Proteomes" id="UP000030763"/>
    </source>
</evidence>
<accession>U6M1J2</accession>
<evidence type="ECO:0000256" key="1">
    <source>
        <dbReference type="SAM" id="Coils"/>
    </source>
</evidence>
<feature type="coiled-coil region" evidence="1">
    <location>
        <begin position="23"/>
        <end position="85"/>
    </location>
</feature>
<dbReference type="RefSeq" id="XP_013333613.1">
    <property type="nucleotide sequence ID" value="XM_013478159.1"/>
</dbReference>
<gene>
    <name evidence="2" type="ORF">EMWEY_00005420</name>
</gene>
<keyword evidence="3" id="KW-1185">Reference proteome</keyword>
<organism evidence="2 3">
    <name type="scientific">Eimeria maxima</name>
    <name type="common">Coccidian parasite</name>
    <dbReference type="NCBI Taxonomy" id="5804"/>
    <lineage>
        <taxon>Eukaryota</taxon>
        <taxon>Sar</taxon>
        <taxon>Alveolata</taxon>
        <taxon>Apicomplexa</taxon>
        <taxon>Conoidasida</taxon>
        <taxon>Coccidia</taxon>
        <taxon>Eucoccidiorida</taxon>
        <taxon>Eimeriorina</taxon>
        <taxon>Eimeriidae</taxon>
        <taxon>Eimeria</taxon>
    </lineage>
</organism>
<dbReference type="EMBL" id="HG719181">
    <property type="protein sequence ID" value="CDJ56963.1"/>
    <property type="molecule type" value="Genomic_DNA"/>
</dbReference>
<sequence length="165" mass="19283">MVPEELLSMFKELSMDGKLPHILERTTQENTEASLQLARLQREKEWLELRLTKRRKDIQLERSQVEALGQQISAIERKLQWVEKKNEFVAETAKERRQADVVRRQRGKQVKGLLRALNRESRLQVERDILVGYRQEAGGETGGDIRRQEETLIIICGVLSSLFLF</sequence>
<dbReference type="AlphaFoldDB" id="U6M1J2"/>